<accession>A0A7Y6BW77</accession>
<dbReference type="Proteomes" id="UP000526125">
    <property type="component" value="Unassembled WGS sequence"/>
</dbReference>
<organism evidence="1 2">
    <name type="scientific">Paenibacillus xylanilyticus</name>
    <dbReference type="NCBI Taxonomy" id="248903"/>
    <lineage>
        <taxon>Bacteria</taxon>
        <taxon>Bacillati</taxon>
        <taxon>Bacillota</taxon>
        <taxon>Bacilli</taxon>
        <taxon>Bacillales</taxon>
        <taxon>Paenibacillaceae</taxon>
        <taxon>Paenibacillus</taxon>
    </lineage>
</organism>
<dbReference type="EMBL" id="JABMCB010000176">
    <property type="protein sequence ID" value="NUU75738.1"/>
    <property type="molecule type" value="Genomic_DNA"/>
</dbReference>
<sequence>MLMFNNEDIESLRSSTDNFRMLKLAHDYGINPTNLSAAKGWRIWNTYGIGPTFDIFDELLRMVFHKFDVKSIPHNEDEARYAISGGDLSSALQSQSEFTQSIQPFITRVNCDYSMASLNIEIIDDTITVHLEENYYGYHSQFLEHLMKMAALISEYLEKDDIHE</sequence>
<dbReference type="AlphaFoldDB" id="A0A7Y6BW77"/>
<comment type="caution">
    <text evidence="1">The sequence shown here is derived from an EMBL/GenBank/DDBJ whole genome shotgun (WGS) entry which is preliminary data.</text>
</comment>
<keyword evidence="2" id="KW-1185">Reference proteome</keyword>
<reference evidence="1 2" key="1">
    <citation type="submission" date="2020-05" db="EMBL/GenBank/DDBJ databases">
        <title>Genome Sequencing of Type Strains.</title>
        <authorList>
            <person name="Lemaire J.F."/>
            <person name="Inderbitzin P."/>
            <person name="Gregorio O.A."/>
            <person name="Collins S.B."/>
            <person name="Wespe N."/>
            <person name="Knight-Connoni V."/>
        </authorList>
    </citation>
    <scope>NUCLEOTIDE SEQUENCE [LARGE SCALE GENOMIC DNA]</scope>
    <source>
        <strain evidence="1 2">LMG 21957</strain>
    </source>
</reference>
<gene>
    <name evidence="1" type="ORF">HP552_10910</name>
</gene>
<protein>
    <submittedName>
        <fullName evidence="1">Uncharacterized protein</fullName>
    </submittedName>
</protein>
<evidence type="ECO:0000313" key="1">
    <source>
        <dbReference type="EMBL" id="NUU75738.1"/>
    </source>
</evidence>
<name>A0A7Y6BW77_9BACL</name>
<evidence type="ECO:0000313" key="2">
    <source>
        <dbReference type="Proteomes" id="UP000526125"/>
    </source>
</evidence>
<proteinExistence type="predicted"/>
<dbReference type="RefSeq" id="WP_175395508.1">
    <property type="nucleotide sequence ID" value="NZ_JABMCB010000176.1"/>
</dbReference>